<name>A0AAW2MDU9_SESRA</name>
<proteinExistence type="predicted"/>
<sequence>MGIQRLRGWGGKYAAGDDNLSLAQLVGASTWWRAANRRYERIATGGPVLWWKVSNIWDRERPSCHLFLK</sequence>
<accession>A0AAW2MDU9</accession>
<organism evidence="1">
    <name type="scientific">Sesamum radiatum</name>
    <name type="common">Black benniseed</name>
    <dbReference type="NCBI Taxonomy" id="300843"/>
    <lineage>
        <taxon>Eukaryota</taxon>
        <taxon>Viridiplantae</taxon>
        <taxon>Streptophyta</taxon>
        <taxon>Embryophyta</taxon>
        <taxon>Tracheophyta</taxon>
        <taxon>Spermatophyta</taxon>
        <taxon>Magnoliopsida</taxon>
        <taxon>eudicotyledons</taxon>
        <taxon>Gunneridae</taxon>
        <taxon>Pentapetalae</taxon>
        <taxon>asterids</taxon>
        <taxon>lamiids</taxon>
        <taxon>Lamiales</taxon>
        <taxon>Pedaliaceae</taxon>
        <taxon>Sesamum</taxon>
    </lineage>
</organism>
<reference evidence="1" key="1">
    <citation type="submission" date="2020-06" db="EMBL/GenBank/DDBJ databases">
        <authorList>
            <person name="Li T."/>
            <person name="Hu X."/>
            <person name="Zhang T."/>
            <person name="Song X."/>
            <person name="Zhang H."/>
            <person name="Dai N."/>
            <person name="Sheng W."/>
            <person name="Hou X."/>
            <person name="Wei L."/>
        </authorList>
    </citation>
    <scope>NUCLEOTIDE SEQUENCE</scope>
    <source>
        <strain evidence="1">G02</strain>
        <tissue evidence="1">Leaf</tissue>
    </source>
</reference>
<comment type="caution">
    <text evidence="1">The sequence shown here is derived from an EMBL/GenBank/DDBJ whole genome shotgun (WGS) entry which is preliminary data.</text>
</comment>
<protein>
    <submittedName>
        <fullName evidence="1">Uncharacterized protein</fullName>
    </submittedName>
</protein>
<evidence type="ECO:0000313" key="1">
    <source>
        <dbReference type="EMBL" id="KAL0329627.1"/>
    </source>
</evidence>
<gene>
    <name evidence="1" type="ORF">Sradi_4949400</name>
</gene>
<reference evidence="1" key="2">
    <citation type="journal article" date="2024" name="Plant">
        <title>Genomic evolution and insights into agronomic trait innovations of Sesamum species.</title>
        <authorList>
            <person name="Miao H."/>
            <person name="Wang L."/>
            <person name="Qu L."/>
            <person name="Liu H."/>
            <person name="Sun Y."/>
            <person name="Le M."/>
            <person name="Wang Q."/>
            <person name="Wei S."/>
            <person name="Zheng Y."/>
            <person name="Lin W."/>
            <person name="Duan Y."/>
            <person name="Cao H."/>
            <person name="Xiong S."/>
            <person name="Wang X."/>
            <person name="Wei L."/>
            <person name="Li C."/>
            <person name="Ma Q."/>
            <person name="Ju M."/>
            <person name="Zhao R."/>
            <person name="Li G."/>
            <person name="Mu C."/>
            <person name="Tian Q."/>
            <person name="Mei H."/>
            <person name="Zhang T."/>
            <person name="Gao T."/>
            <person name="Zhang H."/>
        </authorList>
    </citation>
    <scope>NUCLEOTIDE SEQUENCE</scope>
    <source>
        <strain evidence="1">G02</strain>
    </source>
</reference>
<dbReference type="EMBL" id="JACGWJ010000022">
    <property type="protein sequence ID" value="KAL0329627.1"/>
    <property type="molecule type" value="Genomic_DNA"/>
</dbReference>
<dbReference type="AlphaFoldDB" id="A0AAW2MDU9"/>